<dbReference type="EMBL" id="JAMYWD010000012">
    <property type="protein sequence ID" value="KAJ4954098.1"/>
    <property type="molecule type" value="Genomic_DNA"/>
</dbReference>
<dbReference type="OrthoDB" id="1986227at2759"/>
<comment type="caution">
    <text evidence="1">The sequence shown here is derived from an EMBL/GenBank/DDBJ whole genome shotgun (WGS) entry which is preliminary data.</text>
</comment>
<dbReference type="AlphaFoldDB" id="A0A9Q0GWV8"/>
<reference evidence="1" key="1">
    <citation type="journal article" date="2023" name="Plant J.">
        <title>The genome of the king protea, Protea cynaroides.</title>
        <authorList>
            <person name="Chang J."/>
            <person name="Duong T.A."/>
            <person name="Schoeman C."/>
            <person name="Ma X."/>
            <person name="Roodt D."/>
            <person name="Barker N."/>
            <person name="Li Z."/>
            <person name="Van de Peer Y."/>
            <person name="Mizrachi E."/>
        </authorList>
    </citation>
    <scope>NUCLEOTIDE SEQUENCE</scope>
    <source>
        <tissue evidence="1">Young leaves</tissue>
    </source>
</reference>
<protein>
    <submittedName>
        <fullName evidence="1">Uncharacterized protein</fullName>
    </submittedName>
</protein>
<organism evidence="1 2">
    <name type="scientific">Protea cynaroides</name>
    <dbReference type="NCBI Taxonomy" id="273540"/>
    <lineage>
        <taxon>Eukaryota</taxon>
        <taxon>Viridiplantae</taxon>
        <taxon>Streptophyta</taxon>
        <taxon>Embryophyta</taxon>
        <taxon>Tracheophyta</taxon>
        <taxon>Spermatophyta</taxon>
        <taxon>Magnoliopsida</taxon>
        <taxon>Proteales</taxon>
        <taxon>Proteaceae</taxon>
        <taxon>Protea</taxon>
    </lineage>
</organism>
<evidence type="ECO:0000313" key="1">
    <source>
        <dbReference type="EMBL" id="KAJ4954098.1"/>
    </source>
</evidence>
<dbReference type="Proteomes" id="UP001141806">
    <property type="component" value="Unassembled WGS sequence"/>
</dbReference>
<proteinExistence type="predicted"/>
<evidence type="ECO:0000313" key="2">
    <source>
        <dbReference type="Proteomes" id="UP001141806"/>
    </source>
</evidence>
<gene>
    <name evidence="1" type="ORF">NE237_030930</name>
</gene>
<accession>A0A9Q0GWV8</accession>
<keyword evidence="2" id="KW-1185">Reference proteome</keyword>
<sequence length="102" mass="11159">MSILDCSALERINDADMHRDCIMQELTLESCGGSPSTAVENQAECNWEIEVDQVQHISSDGGAKANCSLKISKALNEGAAWGVWRGPNDYTDRATQQIQAYP</sequence>
<name>A0A9Q0GWV8_9MAGN</name>